<sequence>MKLLSILVICTTYQYVSSIQTTPLPVAGPSNNEREQNADCVDDKTISCRICNTLHKNKKSLTHHFRDCHPGEQPYMCQFCDRGFPHLSSLETHTRTHTDEKPFSCNICGNSFKEKGKLQRHIKTHDNAKPFICTICGAGFKDNCNLLRHNIIHSDNKPFRCHICHQRFTQSNNLKLHIRIHTGERPYACNLCNSRFSDASSLRKHKKSHEENKPYICEICGKKFGTEFQYNEHVRSHSNEKTFCCGICGEKFKLCTELNKHVGTHLRGNSENKQPHEPRRSSPHCNEMMTNTADKTRVELDSMREYHSEANTDPQWTDSLYHNQMHQQNQISYGGTQYEPTGDPLMTDSGNEFLASNPQTADYQCEEIYPVDDAACFCLPNCGGTQENPCVAEEFSIPNDEMMRANHGSVNVPNETRMLIENQWEPLDPVNEETSIHGAVGVGEDELGAVGPDVETNYESHRSSDAALFEPETFRRMGRVMIESWGTYQCYQYQDDDSTDEMRGIIDAMITSNRRRNLDPDGWDLNDYGSLE</sequence>
<evidence type="ECO:0000313" key="2">
    <source>
        <dbReference type="Proteomes" id="UP001239111"/>
    </source>
</evidence>
<proteinExistence type="predicted"/>
<keyword evidence="2" id="KW-1185">Reference proteome</keyword>
<reference evidence="1" key="1">
    <citation type="submission" date="2023-04" db="EMBL/GenBank/DDBJ databases">
        <title>A chromosome-level genome assembly of the parasitoid wasp Eretmocerus hayati.</title>
        <authorList>
            <person name="Zhong Y."/>
            <person name="Liu S."/>
            <person name="Liu Y."/>
        </authorList>
    </citation>
    <scope>NUCLEOTIDE SEQUENCE</scope>
    <source>
        <strain evidence="1">ZJU_SS_LIU_2023</strain>
    </source>
</reference>
<accession>A0ACC2N9S0</accession>
<gene>
    <name evidence="1" type="ORF">QAD02_009546</name>
</gene>
<comment type="caution">
    <text evidence="1">The sequence shown here is derived from an EMBL/GenBank/DDBJ whole genome shotgun (WGS) entry which is preliminary data.</text>
</comment>
<evidence type="ECO:0000313" key="1">
    <source>
        <dbReference type="EMBL" id="KAJ8667883.1"/>
    </source>
</evidence>
<name>A0ACC2N9S0_9HYME</name>
<dbReference type="EMBL" id="CM056744">
    <property type="protein sequence ID" value="KAJ8667883.1"/>
    <property type="molecule type" value="Genomic_DNA"/>
</dbReference>
<dbReference type="Proteomes" id="UP001239111">
    <property type="component" value="Chromosome 4"/>
</dbReference>
<protein>
    <submittedName>
        <fullName evidence="1">Uncharacterized protein</fullName>
    </submittedName>
</protein>
<organism evidence="1 2">
    <name type="scientific">Eretmocerus hayati</name>
    <dbReference type="NCBI Taxonomy" id="131215"/>
    <lineage>
        <taxon>Eukaryota</taxon>
        <taxon>Metazoa</taxon>
        <taxon>Ecdysozoa</taxon>
        <taxon>Arthropoda</taxon>
        <taxon>Hexapoda</taxon>
        <taxon>Insecta</taxon>
        <taxon>Pterygota</taxon>
        <taxon>Neoptera</taxon>
        <taxon>Endopterygota</taxon>
        <taxon>Hymenoptera</taxon>
        <taxon>Apocrita</taxon>
        <taxon>Proctotrupomorpha</taxon>
        <taxon>Chalcidoidea</taxon>
        <taxon>Aphelinidae</taxon>
        <taxon>Aphelininae</taxon>
        <taxon>Eretmocerus</taxon>
    </lineage>
</organism>